<dbReference type="GO" id="GO:0044781">
    <property type="term" value="P:bacterial-type flagellum organization"/>
    <property type="evidence" value="ECO:0007669"/>
    <property type="project" value="UniProtKB-KW"/>
</dbReference>
<comment type="function">
    <text evidence="1">Needed for flagellar regrowth and assembly.</text>
</comment>
<feature type="coiled-coil region" evidence="7">
    <location>
        <begin position="93"/>
        <end position="128"/>
    </location>
</feature>
<evidence type="ECO:0000256" key="7">
    <source>
        <dbReference type="SAM" id="Coils"/>
    </source>
</evidence>
<proteinExistence type="inferred from homology"/>
<sequence length="311" mass="34677">MLVRLSFPGAEVTRSLSSNLVKQSMTGNLVKQFFTNLPQDDEKRLIDSNELVRRRLEQLAAEERRAAAGSGEGFVSGLAAEVLEVSGEEEGNVIKAQDEAKEILEQARAEAEQIRSEARAEADRICREAEAQAEAGKMQAINEGRQQGYNEGMVKAQAHEGAMEQEYAEKLRQLEEAYDRQIEVLEPQFVDTITGIYEHIFHVELSSYREILTSLISDTLHKLEGTRSFIIHVSKDDYAYVNMQKRQVLAGAVSESISVDVVEDLTLDKNECMIETENGIFDCGLGTQLSELKGRLALLAWSKEDAAFADN</sequence>
<dbReference type="Proteomes" id="UP000236311">
    <property type="component" value="Unassembled WGS sequence"/>
</dbReference>
<keyword evidence="5" id="KW-0653">Protein transport</keyword>
<evidence type="ECO:0000313" key="9">
    <source>
        <dbReference type="EMBL" id="SOY30287.1"/>
    </source>
</evidence>
<evidence type="ECO:0000256" key="6">
    <source>
        <dbReference type="ARBA" id="ARBA00023225"/>
    </source>
</evidence>
<organism evidence="9 10">
    <name type="scientific">Acetatifactor muris</name>
    <dbReference type="NCBI Taxonomy" id="879566"/>
    <lineage>
        <taxon>Bacteria</taxon>
        <taxon>Bacillati</taxon>
        <taxon>Bacillota</taxon>
        <taxon>Clostridia</taxon>
        <taxon>Lachnospirales</taxon>
        <taxon>Lachnospiraceae</taxon>
        <taxon>Acetatifactor</taxon>
    </lineage>
</organism>
<evidence type="ECO:0000313" key="10">
    <source>
        <dbReference type="Proteomes" id="UP000236311"/>
    </source>
</evidence>
<keyword evidence="9" id="KW-0969">Cilium</keyword>
<comment type="similarity">
    <text evidence="2">Belongs to the FliH family.</text>
</comment>
<evidence type="ECO:0000256" key="2">
    <source>
        <dbReference type="ARBA" id="ARBA00006602"/>
    </source>
</evidence>
<dbReference type="GO" id="GO:0005829">
    <property type="term" value="C:cytosol"/>
    <property type="evidence" value="ECO:0007669"/>
    <property type="project" value="TreeGrafter"/>
</dbReference>
<keyword evidence="9" id="KW-0282">Flagellum</keyword>
<dbReference type="CDD" id="cd06503">
    <property type="entry name" value="ATP-synt_Fo_b"/>
    <property type="match status" value="1"/>
</dbReference>
<gene>
    <name evidence="9" type="ORF">AMURIS_03014</name>
</gene>
<dbReference type="PANTHER" id="PTHR34982:SF1">
    <property type="entry name" value="FLAGELLAR ASSEMBLY PROTEIN FLIH"/>
    <property type="match status" value="1"/>
</dbReference>
<keyword evidence="4" id="KW-1005">Bacterial flagellum biogenesis</keyword>
<name>A0A2K4ZIH4_9FIRM</name>
<evidence type="ECO:0000256" key="4">
    <source>
        <dbReference type="ARBA" id="ARBA00022795"/>
    </source>
</evidence>
<keyword evidence="7" id="KW-0175">Coiled coil</keyword>
<accession>A0A2K4ZIH4</accession>
<evidence type="ECO:0000256" key="3">
    <source>
        <dbReference type="ARBA" id="ARBA00022448"/>
    </source>
</evidence>
<evidence type="ECO:0000256" key="5">
    <source>
        <dbReference type="ARBA" id="ARBA00022927"/>
    </source>
</evidence>
<protein>
    <submittedName>
        <fullName evidence="9">Flagellar assembly protein H</fullName>
    </submittedName>
</protein>
<evidence type="ECO:0000259" key="8">
    <source>
        <dbReference type="Pfam" id="PF02108"/>
    </source>
</evidence>
<keyword evidence="9" id="KW-0966">Cell projection</keyword>
<reference evidence="9 10" key="1">
    <citation type="submission" date="2018-01" db="EMBL/GenBank/DDBJ databases">
        <authorList>
            <person name="Gaut B.S."/>
            <person name="Morton B.R."/>
            <person name="Clegg M.T."/>
            <person name="Duvall M.R."/>
        </authorList>
    </citation>
    <scope>NUCLEOTIDE SEQUENCE [LARGE SCALE GENOMIC DNA]</scope>
    <source>
        <strain evidence="9">GP69</strain>
    </source>
</reference>
<keyword evidence="10" id="KW-1185">Reference proteome</keyword>
<dbReference type="EMBL" id="OFSM01000015">
    <property type="protein sequence ID" value="SOY30287.1"/>
    <property type="molecule type" value="Genomic_DNA"/>
</dbReference>
<keyword evidence="6" id="KW-1006">Bacterial flagellum protein export</keyword>
<feature type="domain" description="Flagellar assembly protein FliH/Type III secretion system HrpE" evidence="8">
    <location>
        <begin position="166"/>
        <end position="291"/>
    </location>
</feature>
<dbReference type="Pfam" id="PF02108">
    <property type="entry name" value="FliH"/>
    <property type="match status" value="1"/>
</dbReference>
<dbReference type="InterPro" id="IPR018035">
    <property type="entry name" value="Flagellar_FliH/T3SS_HrpE"/>
</dbReference>
<dbReference type="GO" id="GO:0015031">
    <property type="term" value="P:protein transport"/>
    <property type="evidence" value="ECO:0007669"/>
    <property type="project" value="UniProtKB-KW"/>
</dbReference>
<dbReference type="PANTHER" id="PTHR34982">
    <property type="entry name" value="YOP PROTEINS TRANSLOCATION PROTEIN L"/>
    <property type="match status" value="1"/>
</dbReference>
<dbReference type="AlphaFoldDB" id="A0A2K4ZIH4"/>
<keyword evidence="3" id="KW-0813">Transport</keyword>
<dbReference type="InterPro" id="IPR051472">
    <property type="entry name" value="T3SS_Stator/FliH"/>
</dbReference>
<evidence type="ECO:0000256" key="1">
    <source>
        <dbReference type="ARBA" id="ARBA00003041"/>
    </source>
</evidence>